<dbReference type="RefSeq" id="WP_257715118.1">
    <property type="nucleotide sequence ID" value="NZ_JANJOU010000003.1"/>
</dbReference>
<proteinExistence type="predicted"/>
<comment type="caution">
    <text evidence="1">The sequence shown here is derived from an EMBL/GenBank/DDBJ whole genome shotgun (WGS) entry which is preliminary data.</text>
</comment>
<keyword evidence="2" id="KW-1185">Reference proteome</keyword>
<evidence type="ECO:0000313" key="1">
    <source>
        <dbReference type="EMBL" id="MCR0981440.1"/>
    </source>
</evidence>
<sequence length="370" mass="40595">MPLTDESALAIPEGAALEAVFWKGRTDFWPVVRKMVRETWRVADPMPAIRILQGVTRPLWTMAHRVEAPEYRQLRDGVLPVLAEANAPLLLHSPHEPLPGGDAERPPVRLTWHSNGKATGRWHYKAGALPHMLSFDRLGYSGWSELAGLERRDVLAVDAAIADAFHETRTRPWLAEGRSKYRQDASVPVEGEGFIFLPLQLPNDSVIALKLFEAPYLDGVRRMVAALAGAGVPVVIKRHPHCKDPAVGRFLEALPEGPVSVSRASVHALISRARAVLTVNSGVGFEALLHGKPVVAAGKAEYRVAATELADPDAAPAALATAVAGHDPGFIRRYLFLALNQYGIDTRDPVSFQRAVLRVLCQDYMERVPR</sequence>
<evidence type="ECO:0000313" key="2">
    <source>
        <dbReference type="Proteomes" id="UP001524642"/>
    </source>
</evidence>
<protein>
    <recommendedName>
        <fullName evidence="3">Capsular biosynthesis protein</fullName>
    </recommendedName>
</protein>
<gene>
    <name evidence="1" type="ORF">NRP21_05190</name>
</gene>
<dbReference type="InterPro" id="IPR007833">
    <property type="entry name" value="Capsule_polysaccharide_synth"/>
</dbReference>
<organism evidence="1 2">
    <name type="scientific">Roseomonas populi</name>
    <dbReference type="NCBI Taxonomy" id="3121582"/>
    <lineage>
        <taxon>Bacteria</taxon>
        <taxon>Pseudomonadati</taxon>
        <taxon>Pseudomonadota</taxon>
        <taxon>Alphaproteobacteria</taxon>
        <taxon>Acetobacterales</taxon>
        <taxon>Roseomonadaceae</taxon>
        <taxon>Roseomonas</taxon>
    </lineage>
</organism>
<name>A0ABT1X014_9PROT</name>
<dbReference type="EMBL" id="JANJOU010000003">
    <property type="protein sequence ID" value="MCR0981440.1"/>
    <property type="molecule type" value="Genomic_DNA"/>
</dbReference>
<dbReference type="Pfam" id="PF05159">
    <property type="entry name" value="Capsule_synth"/>
    <property type="match status" value="1"/>
</dbReference>
<dbReference type="SUPFAM" id="SSF53756">
    <property type="entry name" value="UDP-Glycosyltransferase/glycogen phosphorylase"/>
    <property type="match status" value="1"/>
</dbReference>
<evidence type="ECO:0008006" key="3">
    <source>
        <dbReference type="Google" id="ProtNLM"/>
    </source>
</evidence>
<dbReference type="Proteomes" id="UP001524642">
    <property type="component" value="Unassembled WGS sequence"/>
</dbReference>
<reference evidence="1 2" key="1">
    <citation type="submission" date="2022-06" db="EMBL/GenBank/DDBJ databases">
        <title>Roseomonas CN29.</title>
        <authorList>
            <person name="Cheng Y."/>
            <person name="He X."/>
        </authorList>
    </citation>
    <scope>NUCLEOTIDE SEQUENCE [LARGE SCALE GENOMIC DNA]</scope>
    <source>
        <strain evidence="1 2">CN29</strain>
    </source>
</reference>
<accession>A0ABT1X014</accession>